<dbReference type="GO" id="GO:0005829">
    <property type="term" value="C:cytosol"/>
    <property type="evidence" value="ECO:0007669"/>
    <property type="project" value="TreeGrafter"/>
</dbReference>
<feature type="compositionally biased region" description="Basic and acidic residues" evidence="5">
    <location>
        <begin position="1"/>
        <end position="15"/>
    </location>
</feature>
<dbReference type="Pfam" id="PF12796">
    <property type="entry name" value="Ank_2"/>
    <property type="match status" value="1"/>
</dbReference>
<feature type="region of interest" description="Disordered" evidence="5">
    <location>
        <begin position="1"/>
        <end position="27"/>
    </location>
</feature>
<evidence type="ECO:0000256" key="2">
    <source>
        <dbReference type="ARBA" id="ARBA00023043"/>
    </source>
</evidence>
<dbReference type="InterPro" id="IPR036770">
    <property type="entry name" value="Ankyrin_rpt-contain_sf"/>
</dbReference>
<dbReference type="InterPro" id="IPR011990">
    <property type="entry name" value="TPR-like_helical_dom_sf"/>
</dbReference>
<dbReference type="SMART" id="SM00028">
    <property type="entry name" value="TPR"/>
    <property type="match status" value="2"/>
</dbReference>
<protein>
    <submittedName>
        <fullName evidence="6">Uncharacterized protein</fullName>
    </submittedName>
</protein>
<name>A0A815IIV0_ADIRI</name>
<evidence type="ECO:0000313" key="7">
    <source>
        <dbReference type="Proteomes" id="UP000663828"/>
    </source>
</evidence>
<dbReference type="InterPro" id="IPR019734">
    <property type="entry name" value="TPR_rpt"/>
</dbReference>
<dbReference type="PANTHER" id="PTHR46680">
    <property type="entry name" value="NF-KAPPA-B INHIBITOR ALPHA"/>
    <property type="match status" value="1"/>
</dbReference>
<dbReference type="SMART" id="SM00248">
    <property type="entry name" value="ANK"/>
    <property type="match status" value="3"/>
</dbReference>
<keyword evidence="3" id="KW-0802">TPR repeat</keyword>
<keyword evidence="1" id="KW-0677">Repeat</keyword>
<reference evidence="6" key="1">
    <citation type="submission" date="2021-02" db="EMBL/GenBank/DDBJ databases">
        <authorList>
            <person name="Nowell W R."/>
        </authorList>
    </citation>
    <scope>NUCLEOTIDE SEQUENCE</scope>
</reference>
<accession>A0A815IIV0</accession>
<dbReference type="GO" id="GO:0051059">
    <property type="term" value="F:NF-kappaB binding"/>
    <property type="evidence" value="ECO:0007669"/>
    <property type="project" value="TreeGrafter"/>
</dbReference>
<dbReference type="Proteomes" id="UP000663828">
    <property type="component" value="Unassembled WGS sequence"/>
</dbReference>
<dbReference type="PROSITE" id="PS50005">
    <property type="entry name" value="TPR"/>
    <property type="match status" value="1"/>
</dbReference>
<proteinExistence type="predicted"/>
<keyword evidence="2" id="KW-0040">ANK repeat</keyword>
<dbReference type="InterPro" id="IPR051070">
    <property type="entry name" value="NF-kappa-B_inhibitor"/>
</dbReference>
<dbReference type="Gene3D" id="1.25.40.20">
    <property type="entry name" value="Ankyrin repeat-containing domain"/>
    <property type="match status" value="1"/>
</dbReference>
<dbReference type="PANTHER" id="PTHR46680:SF3">
    <property type="entry name" value="NF-KAPPA-B INHIBITOR CACTUS"/>
    <property type="match status" value="1"/>
</dbReference>
<gene>
    <name evidence="6" type="ORF">XAT740_LOCUS32305</name>
</gene>
<dbReference type="GO" id="GO:0071356">
    <property type="term" value="P:cellular response to tumor necrosis factor"/>
    <property type="evidence" value="ECO:0007669"/>
    <property type="project" value="TreeGrafter"/>
</dbReference>
<sequence>MTKRTKTTDTEHSSEEYNVSSGSNANESQSFNLNNLIRSSPTESYDKSVCGSLLYSIPSNSSTEIFAYLRHSRFDAFHRSMDIHHKEIILMKNEHEQSVLQILTIHAHPYHWIRLLLMRECDPCHQDVDGYTAAHYAVERDDVEMLKALTVQFSSHIKPLPMEKVMAIHKRCLQALSRREKHGMTVFMLACQHESLRCLDYLHELNINDVHLTDNFGDTCLHYAVARRNEILIEKLLNQFNADVNAGEQARPSVLDIAKFNREQQRSFARAKDDTIEQILLASHAVSHCKIQRINAKRKRSADQSDSTAINSEILPADPSTMSMLDTARNCARIACTYESNRDFTNAREFYQRAMSHAPNDTLDWAEYSFHVATIHMIFGENQLALDLLKQALAVRQRYEKESEQIETLQRAIDSIDKTVDV</sequence>
<feature type="repeat" description="TPR" evidence="3">
    <location>
        <begin position="328"/>
        <end position="361"/>
    </location>
</feature>
<dbReference type="AlphaFoldDB" id="A0A815IIV0"/>
<evidence type="ECO:0000256" key="1">
    <source>
        <dbReference type="ARBA" id="ARBA00022737"/>
    </source>
</evidence>
<evidence type="ECO:0000256" key="5">
    <source>
        <dbReference type="SAM" id="MobiDB-lite"/>
    </source>
</evidence>
<evidence type="ECO:0000256" key="3">
    <source>
        <dbReference type="PROSITE-ProRule" id="PRU00339"/>
    </source>
</evidence>
<keyword evidence="7" id="KW-1185">Reference proteome</keyword>
<organism evidence="6 7">
    <name type="scientific">Adineta ricciae</name>
    <name type="common">Rotifer</name>
    <dbReference type="NCBI Taxonomy" id="249248"/>
    <lineage>
        <taxon>Eukaryota</taxon>
        <taxon>Metazoa</taxon>
        <taxon>Spiralia</taxon>
        <taxon>Gnathifera</taxon>
        <taxon>Rotifera</taxon>
        <taxon>Eurotatoria</taxon>
        <taxon>Bdelloidea</taxon>
        <taxon>Adinetida</taxon>
        <taxon>Adinetidae</taxon>
        <taxon>Adineta</taxon>
    </lineage>
</organism>
<feature type="compositionally biased region" description="Polar residues" evidence="5">
    <location>
        <begin position="16"/>
        <end position="27"/>
    </location>
</feature>
<dbReference type="InterPro" id="IPR002110">
    <property type="entry name" value="Ankyrin_rpt"/>
</dbReference>
<comment type="caution">
    <text evidence="6">The sequence shown here is derived from an EMBL/GenBank/DDBJ whole genome shotgun (WGS) entry which is preliminary data.</text>
</comment>
<dbReference type="SUPFAM" id="SSF48403">
    <property type="entry name" value="Ankyrin repeat"/>
    <property type="match status" value="1"/>
</dbReference>
<dbReference type="EMBL" id="CAJNOR010003004">
    <property type="protein sequence ID" value="CAF1366538.1"/>
    <property type="molecule type" value="Genomic_DNA"/>
</dbReference>
<evidence type="ECO:0000313" key="6">
    <source>
        <dbReference type="EMBL" id="CAF1366538.1"/>
    </source>
</evidence>
<feature type="coiled-coil region" evidence="4">
    <location>
        <begin position="389"/>
        <end position="419"/>
    </location>
</feature>
<dbReference type="Gene3D" id="1.25.40.10">
    <property type="entry name" value="Tetratricopeptide repeat domain"/>
    <property type="match status" value="1"/>
</dbReference>
<evidence type="ECO:0000256" key="4">
    <source>
        <dbReference type="SAM" id="Coils"/>
    </source>
</evidence>
<dbReference type="SUPFAM" id="SSF48452">
    <property type="entry name" value="TPR-like"/>
    <property type="match status" value="1"/>
</dbReference>
<keyword evidence="4" id="KW-0175">Coiled coil</keyword>